<dbReference type="SUPFAM" id="SSF49899">
    <property type="entry name" value="Concanavalin A-like lectins/glucanases"/>
    <property type="match status" value="1"/>
</dbReference>
<feature type="transmembrane region" description="Helical" evidence="7">
    <location>
        <begin position="137"/>
        <end position="155"/>
    </location>
</feature>
<evidence type="ECO:0000256" key="1">
    <source>
        <dbReference type="ARBA" id="ARBA00009865"/>
    </source>
</evidence>
<dbReference type="InterPro" id="IPR051795">
    <property type="entry name" value="Glycosyl_Hydrlase_43"/>
</dbReference>
<dbReference type="Proteomes" id="UP001175353">
    <property type="component" value="Unassembled WGS sequence"/>
</dbReference>
<sequence>MPKAFNPDFPSTAPQDSEQAQPNLGPEHWRIQRPVLWSSSPTGLIAVRIVRGAQILVSLVLVVLSATLLSQSIKRLDRCNTFESIGGDSCSTQRRAVGLLKYCLFPAGFGTVAASVGVFATFTPAVWPVLTIVLDNLTGGFSMGAGCSIAAMMNVRPKPCSVLGGSLCDGLFAAIALFFTGVVLAYSMSIRTVRLRNKSKRGNFGFSAKISPANMGLDTIGNSQPTTVKPGNRKRMPQLTNPILPGFNADPSILRVGQDYYIATSTFEWYPGVQIHHSQDLANWDLLVRPLSRKSQLDMRGNPDSCGVWAPCLTHDGEKFWLVYTDVKRKDGSFKDTHNYIVTAEKIEGPWSDPVFVNSSGFDPSLFHDEGGRKWFVNMLWDHRRRPRAFAGIRLQEWDAKGGKLVGERKTIFFGSELDLVEAPHLYRRNGWYYLLTAEGGTGYEHACTLARSRDIWGPYEMHPETHVLTSKDNIHAALQRAGHGDIVDTPEGQTYLVHLTGRPTTQMRRCPLGRECGLQEAYWKDDWLYVKNGPVPSLHVEVPGTRDEAKYWAEQRYSFEKELHKDFQWLRTPESDRIFAVQDGKLTLFGRESIGSWFEQALVARRQTHFSYDAETVVDFSPEDERQFAGLTAYYCRYNFYYLTVSGTADGKRELLLLTSEASYPDGDLNLPLAAPVEIPSEGKVKLALSIRGPDLQYYYALEGEELKKIGPVYDASILSDECGGHRAHGSFTGAFVGVAASDLNGTALPAKFDYFVYRPEHSKLDRYEVHTQ</sequence>
<evidence type="ECO:0000313" key="10">
    <source>
        <dbReference type="Proteomes" id="UP001175353"/>
    </source>
</evidence>
<feature type="transmembrane region" description="Helical" evidence="7">
    <location>
        <begin position="45"/>
        <end position="69"/>
    </location>
</feature>
<comment type="similarity">
    <text evidence="1">Belongs to the glycosyl hydrolase 43 family.</text>
</comment>
<accession>A0AAN6K0Q1</accession>
<dbReference type="Pfam" id="PF04616">
    <property type="entry name" value="Glyco_hydro_43"/>
    <property type="match status" value="1"/>
</dbReference>
<dbReference type="PANTHER" id="PTHR42812">
    <property type="entry name" value="BETA-XYLOSIDASE"/>
    <property type="match status" value="1"/>
</dbReference>
<feature type="site" description="Important for catalytic activity, responsible for pKa modulation of the active site Glu and correct orientation of both the proton donor and substrate" evidence="5">
    <location>
        <position position="363"/>
    </location>
</feature>
<dbReference type="EMBL" id="JAUJLE010000355">
    <property type="protein sequence ID" value="KAK0959365.1"/>
    <property type="molecule type" value="Genomic_DNA"/>
</dbReference>
<evidence type="ECO:0000256" key="4">
    <source>
        <dbReference type="PIRSR" id="PIRSR606710-1"/>
    </source>
</evidence>
<dbReference type="SUPFAM" id="SSF75005">
    <property type="entry name" value="Arabinanase/levansucrase/invertase"/>
    <property type="match status" value="1"/>
</dbReference>
<feature type="domain" description="Beta-xylosidase C-terminal Concanavalin A-like" evidence="8">
    <location>
        <begin position="561"/>
        <end position="760"/>
    </location>
</feature>
<gene>
    <name evidence="9" type="ORF">LTR91_020870</name>
</gene>
<dbReference type="Gene3D" id="2.60.120.200">
    <property type="match status" value="1"/>
</dbReference>
<dbReference type="CDD" id="cd09000">
    <property type="entry name" value="GH43_SXA-like"/>
    <property type="match status" value="1"/>
</dbReference>
<dbReference type="GO" id="GO:0004553">
    <property type="term" value="F:hydrolase activity, hydrolyzing O-glycosyl compounds"/>
    <property type="evidence" value="ECO:0007669"/>
    <property type="project" value="InterPro"/>
</dbReference>
<keyword evidence="3" id="KW-0326">Glycosidase</keyword>
<keyword evidence="7" id="KW-0472">Membrane</keyword>
<evidence type="ECO:0000256" key="7">
    <source>
        <dbReference type="SAM" id="Phobius"/>
    </source>
</evidence>
<evidence type="ECO:0000256" key="6">
    <source>
        <dbReference type="SAM" id="MobiDB-lite"/>
    </source>
</evidence>
<evidence type="ECO:0000256" key="3">
    <source>
        <dbReference type="ARBA" id="ARBA00023295"/>
    </source>
</evidence>
<keyword evidence="7" id="KW-0812">Transmembrane</keyword>
<keyword evidence="7" id="KW-1133">Transmembrane helix</keyword>
<feature type="compositionally biased region" description="Polar residues" evidence="6">
    <location>
        <begin position="12"/>
        <end position="22"/>
    </location>
</feature>
<feature type="transmembrane region" description="Helical" evidence="7">
    <location>
        <begin position="167"/>
        <end position="188"/>
    </location>
</feature>
<evidence type="ECO:0000259" key="8">
    <source>
        <dbReference type="Pfam" id="PF17851"/>
    </source>
</evidence>
<dbReference type="InterPro" id="IPR013320">
    <property type="entry name" value="ConA-like_dom_sf"/>
</dbReference>
<dbReference type="AlphaFoldDB" id="A0AAN6K0Q1"/>
<protein>
    <recommendedName>
        <fullName evidence="8">Beta-xylosidase C-terminal Concanavalin A-like domain-containing protein</fullName>
    </recommendedName>
</protein>
<comment type="caution">
    <text evidence="9">The sequence shown here is derived from an EMBL/GenBank/DDBJ whole genome shotgun (WGS) entry which is preliminary data.</text>
</comment>
<reference evidence="9" key="1">
    <citation type="submission" date="2023-06" db="EMBL/GenBank/DDBJ databases">
        <title>Black Yeasts Isolated from many extreme environments.</title>
        <authorList>
            <person name="Coleine C."/>
            <person name="Stajich J.E."/>
            <person name="Selbmann L."/>
        </authorList>
    </citation>
    <scope>NUCLEOTIDE SEQUENCE</scope>
    <source>
        <strain evidence="9">CCFEE 5200</strain>
    </source>
</reference>
<evidence type="ECO:0000313" key="9">
    <source>
        <dbReference type="EMBL" id="KAK0959365.1"/>
    </source>
</evidence>
<dbReference type="InterPro" id="IPR041542">
    <property type="entry name" value="GH43_C2"/>
</dbReference>
<feature type="active site" description="Proton acceptor" evidence="4">
    <location>
        <position position="250"/>
    </location>
</feature>
<feature type="transmembrane region" description="Helical" evidence="7">
    <location>
        <begin position="102"/>
        <end position="125"/>
    </location>
</feature>
<dbReference type="GO" id="GO:0005975">
    <property type="term" value="P:carbohydrate metabolic process"/>
    <property type="evidence" value="ECO:0007669"/>
    <property type="project" value="InterPro"/>
</dbReference>
<proteinExistence type="inferred from homology"/>
<keyword evidence="2" id="KW-0378">Hydrolase</keyword>
<dbReference type="InterPro" id="IPR023296">
    <property type="entry name" value="Glyco_hydro_beta-prop_sf"/>
</dbReference>
<evidence type="ECO:0000256" key="2">
    <source>
        <dbReference type="ARBA" id="ARBA00022801"/>
    </source>
</evidence>
<feature type="active site" description="Proton donor" evidence="4">
    <location>
        <position position="422"/>
    </location>
</feature>
<feature type="region of interest" description="Disordered" evidence="6">
    <location>
        <begin position="1"/>
        <end position="24"/>
    </location>
</feature>
<keyword evidence="10" id="KW-1185">Reference proteome</keyword>
<organism evidence="9 10">
    <name type="scientific">Friedmanniomyces endolithicus</name>
    <dbReference type="NCBI Taxonomy" id="329885"/>
    <lineage>
        <taxon>Eukaryota</taxon>
        <taxon>Fungi</taxon>
        <taxon>Dikarya</taxon>
        <taxon>Ascomycota</taxon>
        <taxon>Pezizomycotina</taxon>
        <taxon>Dothideomycetes</taxon>
        <taxon>Dothideomycetidae</taxon>
        <taxon>Mycosphaerellales</taxon>
        <taxon>Teratosphaeriaceae</taxon>
        <taxon>Friedmanniomyces</taxon>
    </lineage>
</organism>
<dbReference type="Pfam" id="PF17851">
    <property type="entry name" value="GH43_C2"/>
    <property type="match status" value="1"/>
</dbReference>
<dbReference type="InterPro" id="IPR006710">
    <property type="entry name" value="Glyco_hydro_43"/>
</dbReference>
<name>A0AAN6K0Q1_9PEZI</name>
<dbReference type="PANTHER" id="PTHR42812:SF12">
    <property type="entry name" value="BETA-XYLOSIDASE-RELATED"/>
    <property type="match status" value="1"/>
</dbReference>
<evidence type="ECO:0000256" key="5">
    <source>
        <dbReference type="PIRSR" id="PIRSR606710-2"/>
    </source>
</evidence>
<dbReference type="Gene3D" id="2.115.10.20">
    <property type="entry name" value="Glycosyl hydrolase domain, family 43"/>
    <property type="match status" value="1"/>
</dbReference>